<proteinExistence type="inferred from homology"/>
<dbReference type="GO" id="GO:0015031">
    <property type="term" value="P:protein transport"/>
    <property type="evidence" value="ECO:0007669"/>
    <property type="project" value="UniProtKB-KW"/>
</dbReference>
<evidence type="ECO:0000256" key="6">
    <source>
        <dbReference type="ARBA" id="ARBA00023225"/>
    </source>
</evidence>
<feature type="domain" description="Flagellar assembly protein FliH/Type III secretion system HrpE" evidence="8">
    <location>
        <begin position="149"/>
        <end position="280"/>
    </location>
</feature>
<reference evidence="9 10" key="1">
    <citation type="submission" date="2015-10" db="EMBL/GenBank/DDBJ databases">
        <title>Butyribacter intestini gen. nov., sp. nov., a butyric acid-producing bacterium of the family Lachnospiraceae isolated from the human faeces.</title>
        <authorList>
            <person name="Zou Y."/>
            <person name="Xue W."/>
            <person name="Luo G."/>
            <person name="Lv M."/>
        </authorList>
    </citation>
    <scope>NUCLEOTIDE SEQUENCE [LARGE SCALE GENOMIC DNA]</scope>
    <source>
        <strain evidence="9 10">TF01-11</strain>
    </source>
</reference>
<keyword evidence="3" id="KW-0813">Transport</keyword>
<name>A0AAW3JWH8_9FIRM</name>
<evidence type="ECO:0000256" key="4">
    <source>
        <dbReference type="ARBA" id="ARBA00022795"/>
    </source>
</evidence>
<evidence type="ECO:0000313" key="9">
    <source>
        <dbReference type="EMBL" id="KQC86715.1"/>
    </source>
</evidence>
<evidence type="ECO:0000256" key="3">
    <source>
        <dbReference type="ARBA" id="ARBA00022448"/>
    </source>
</evidence>
<protein>
    <recommendedName>
        <fullName evidence="8">Flagellar assembly protein FliH/Type III secretion system HrpE domain-containing protein</fullName>
    </recommendedName>
</protein>
<evidence type="ECO:0000256" key="1">
    <source>
        <dbReference type="ARBA" id="ARBA00003041"/>
    </source>
</evidence>
<keyword evidence="4" id="KW-1005">Bacterial flagellum biogenesis</keyword>
<keyword evidence="5" id="KW-0653">Protein transport</keyword>
<comment type="function">
    <text evidence="1">Needed for flagellar regrowth and assembly.</text>
</comment>
<keyword evidence="6" id="KW-1006">Bacterial flagellum protein export</keyword>
<keyword evidence="10" id="KW-1185">Reference proteome</keyword>
<gene>
    <name evidence="9" type="ORF">APZ18_06000</name>
</gene>
<dbReference type="InterPro" id="IPR051472">
    <property type="entry name" value="T3SS_Stator/FliH"/>
</dbReference>
<evidence type="ECO:0000256" key="7">
    <source>
        <dbReference type="SAM" id="Coils"/>
    </source>
</evidence>
<dbReference type="AlphaFoldDB" id="A0AAW3JWH8"/>
<evidence type="ECO:0000256" key="5">
    <source>
        <dbReference type="ARBA" id="ARBA00022927"/>
    </source>
</evidence>
<dbReference type="GO" id="GO:0005829">
    <property type="term" value="C:cytosol"/>
    <property type="evidence" value="ECO:0007669"/>
    <property type="project" value="TreeGrafter"/>
</dbReference>
<dbReference type="Proteomes" id="UP000050833">
    <property type="component" value="Unassembled WGS sequence"/>
</dbReference>
<evidence type="ECO:0000256" key="2">
    <source>
        <dbReference type="ARBA" id="ARBA00006602"/>
    </source>
</evidence>
<keyword evidence="7" id="KW-0175">Coiled coil</keyword>
<comment type="caution">
    <text evidence="9">The sequence shown here is derived from an EMBL/GenBank/DDBJ whole genome shotgun (WGS) entry which is preliminary data.</text>
</comment>
<dbReference type="InterPro" id="IPR018035">
    <property type="entry name" value="Flagellar_FliH/T3SS_HrpE"/>
</dbReference>
<organism evidence="9 10">
    <name type="scientific">Butyribacter intestini</name>
    <dbReference type="NCBI Taxonomy" id="1703332"/>
    <lineage>
        <taxon>Bacteria</taxon>
        <taxon>Bacillati</taxon>
        <taxon>Bacillota</taxon>
        <taxon>Clostridia</taxon>
        <taxon>Lachnospirales</taxon>
        <taxon>Lachnospiraceae</taxon>
        <taxon>Butyribacter</taxon>
    </lineage>
</organism>
<dbReference type="GO" id="GO:0044781">
    <property type="term" value="P:bacterial-type flagellum organization"/>
    <property type="evidence" value="ECO:0007669"/>
    <property type="project" value="UniProtKB-KW"/>
</dbReference>
<accession>A0AAW3JWH8</accession>
<comment type="similarity">
    <text evidence="2">Belongs to the FliH family.</text>
</comment>
<dbReference type="PANTHER" id="PTHR34982">
    <property type="entry name" value="YOP PROTEINS TRANSLOCATION PROTEIN L"/>
    <property type="match status" value="1"/>
</dbReference>
<evidence type="ECO:0000259" key="8">
    <source>
        <dbReference type="Pfam" id="PF02108"/>
    </source>
</evidence>
<dbReference type="PANTHER" id="PTHR34982:SF1">
    <property type="entry name" value="FLAGELLAR ASSEMBLY PROTEIN FLIH"/>
    <property type="match status" value="1"/>
</dbReference>
<dbReference type="RefSeq" id="WP_055942561.1">
    <property type="nucleotide sequence ID" value="NZ_JAQDCV010000001.1"/>
</dbReference>
<evidence type="ECO:0000313" key="10">
    <source>
        <dbReference type="Proteomes" id="UP000050833"/>
    </source>
</evidence>
<dbReference type="Pfam" id="PF02108">
    <property type="entry name" value="FliH"/>
    <property type="match status" value="1"/>
</dbReference>
<sequence>MSNLIKNVYFTVDEEDKRVINSDDYGKEVHPEIYHGKEVESEIKPFSFRQLGDETAASLENMDEQPEDFQEGMNVLSMEEVREEEKKIISEELNDEREKILQEARKEAEKIIDSANLSADDIKNQAFEEGKQSGLEEGRNQGLMEIEEQKEKLEEDYNLKMAEVDNMAKSLEPKYADIVAGLVEKITGVVCRDKKDIIVYLIDNALHGNLQGAEKTKNITLHISKADMGIVTAKKDDLVKGLNKDIEVDIIEDTSLEHNQCVIDFDTKVIDCSLDTQLKSLRDSLRMIAM</sequence>
<feature type="coiled-coil region" evidence="7">
    <location>
        <begin position="90"/>
        <end position="170"/>
    </location>
</feature>
<dbReference type="EMBL" id="LLKB01000001">
    <property type="protein sequence ID" value="KQC86715.1"/>
    <property type="molecule type" value="Genomic_DNA"/>
</dbReference>